<dbReference type="Gene3D" id="1.10.1900.10">
    <property type="entry name" value="c-terminal domain of poly(a) binding protein"/>
    <property type="match status" value="1"/>
</dbReference>
<accession>H0QQ75</accession>
<dbReference type="STRING" id="1077972.ARGLB_080_00400"/>
<name>H0QQ75_ARTG1</name>
<dbReference type="Pfam" id="PF06304">
    <property type="entry name" value="DUF1048"/>
    <property type="match status" value="1"/>
</dbReference>
<dbReference type="InterPro" id="IPR008316">
    <property type="entry name" value="UCP029876"/>
</dbReference>
<organism evidence="1 2">
    <name type="scientific">Arthrobacter globiformis (strain ATCC 8010 / DSM 20124 / JCM 1332 / NBRC 12137 / NCIMB 8907 / NRRL B-2979 / 168)</name>
    <dbReference type="NCBI Taxonomy" id="1077972"/>
    <lineage>
        <taxon>Bacteria</taxon>
        <taxon>Bacillati</taxon>
        <taxon>Actinomycetota</taxon>
        <taxon>Actinomycetes</taxon>
        <taxon>Micrococcales</taxon>
        <taxon>Micrococcaceae</taxon>
        <taxon>Arthrobacter</taxon>
    </lineage>
</organism>
<protein>
    <recommendedName>
        <fullName evidence="3">DUF1048 domain-containing protein</fullName>
    </recommendedName>
</protein>
<evidence type="ECO:0000313" key="2">
    <source>
        <dbReference type="Proteomes" id="UP000003828"/>
    </source>
</evidence>
<dbReference type="OrthoDB" id="8083683at2"/>
<dbReference type="EMBL" id="BAEG01000080">
    <property type="protein sequence ID" value="GAB14976.1"/>
    <property type="molecule type" value="Genomic_DNA"/>
</dbReference>
<dbReference type="eggNOG" id="COG4817">
    <property type="taxonomic scope" value="Bacteria"/>
</dbReference>
<gene>
    <name evidence="1" type="ORF">ARGLB_080_00400</name>
</gene>
<dbReference type="AlphaFoldDB" id="H0QQ75"/>
<comment type="caution">
    <text evidence="1">The sequence shown here is derived from an EMBL/GenBank/DDBJ whole genome shotgun (WGS) entry which is preliminary data.</text>
</comment>
<evidence type="ECO:0000313" key="1">
    <source>
        <dbReference type="EMBL" id="GAB14976.1"/>
    </source>
</evidence>
<evidence type="ECO:0008006" key="3">
    <source>
        <dbReference type="Google" id="ProtNLM"/>
    </source>
</evidence>
<keyword evidence="2" id="KW-1185">Reference proteome</keyword>
<dbReference type="Proteomes" id="UP000003828">
    <property type="component" value="Unassembled WGS sequence"/>
</dbReference>
<reference evidence="1 2" key="1">
    <citation type="submission" date="2011-12" db="EMBL/GenBank/DDBJ databases">
        <title>Whole genome shotgun sequence of Arthrobacter globiformis NBRC 12137.</title>
        <authorList>
            <person name="Miyazawa S."/>
            <person name="Hosoyama A."/>
            <person name="Tsuchikane K."/>
            <person name="Katsumata H."/>
            <person name="Yamazaki S."/>
            <person name="Fujita N."/>
        </authorList>
    </citation>
    <scope>NUCLEOTIDE SEQUENCE [LARGE SCALE GENOMIC DNA]</scope>
    <source>
        <strain evidence="1 2">NBRC 12137</strain>
    </source>
</reference>
<sequence length="123" mass="14078">MAMGWIEQVTGSLEQKKQYRQYKARVKQLPANYRTTLEALERYLTYFGAITKGETLVKMLEDLADLFEQSAASGTPIPEVVGEDPVEFAETFLQNYSEGQWINKERKRLIEAIASVTKEEQVP</sequence>
<proteinExistence type="predicted"/>
<dbReference type="SUPFAM" id="SSF158560">
    <property type="entry name" value="BH3980-like"/>
    <property type="match status" value="1"/>
</dbReference>
<dbReference type="RefSeq" id="WP_003804038.1">
    <property type="nucleotide sequence ID" value="NZ_BAEG01000080.1"/>
</dbReference>